<dbReference type="EMBL" id="BART01008308">
    <property type="protein sequence ID" value="GAG53623.1"/>
    <property type="molecule type" value="Genomic_DNA"/>
</dbReference>
<organism evidence="1">
    <name type="scientific">marine sediment metagenome</name>
    <dbReference type="NCBI Taxonomy" id="412755"/>
    <lineage>
        <taxon>unclassified sequences</taxon>
        <taxon>metagenomes</taxon>
        <taxon>ecological metagenomes</taxon>
    </lineage>
</organism>
<evidence type="ECO:0000313" key="1">
    <source>
        <dbReference type="EMBL" id="GAG53623.1"/>
    </source>
</evidence>
<gene>
    <name evidence="1" type="ORF">S01H4_18722</name>
</gene>
<accession>X0YZF2</accession>
<name>X0YZF2_9ZZZZ</name>
<proteinExistence type="predicted"/>
<protein>
    <submittedName>
        <fullName evidence="1">Uncharacterized protein</fullName>
    </submittedName>
</protein>
<reference evidence="1" key="1">
    <citation type="journal article" date="2014" name="Front. Microbiol.">
        <title>High frequency of phylogenetically diverse reductive dehalogenase-homologous genes in deep subseafloor sedimentary metagenomes.</title>
        <authorList>
            <person name="Kawai M."/>
            <person name="Futagami T."/>
            <person name="Toyoda A."/>
            <person name="Takaki Y."/>
            <person name="Nishi S."/>
            <person name="Hori S."/>
            <person name="Arai W."/>
            <person name="Tsubouchi T."/>
            <person name="Morono Y."/>
            <person name="Uchiyama I."/>
            <person name="Ito T."/>
            <person name="Fujiyama A."/>
            <person name="Inagaki F."/>
            <person name="Takami H."/>
        </authorList>
    </citation>
    <scope>NUCLEOTIDE SEQUENCE</scope>
    <source>
        <strain evidence="1">Expedition CK06-06</strain>
    </source>
</reference>
<dbReference type="AlphaFoldDB" id="X0YZF2"/>
<sequence>MKSIIVTKKSVVHIQGNLFNITLNLQYLDGETILIDSDFTEHYATGEKTATAAKFKTRMQKKIDDYKSAQVIFNAAAMDTAITILQNELEV</sequence>
<comment type="caution">
    <text evidence="1">The sequence shown here is derived from an EMBL/GenBank/DDBJ whole genome shotgun (WGS) entry which is preliminary data.</text>
</comment>